<accession>A0A940S4A9</accession>
<dbReference type="InterPro" id="IPR000223">
    <property type="entry name" value="Pept_S26A_signal_pept_1"/>
</dbReference>
<dbReference type="PRINTS" id="PR00727">
    <property type="entry name" value="LEADERPTASE"/>
</dbReference>
<evidence type="ECO:0000256" key="6">
    <source>
        <dbReference type="ARBA" id="ARBA00022801"/>
    </source>
</evidence>
<evidence type="ECO:0000256" key="3">
    <source>
        <dbReference type="ARBA" id="ARBA00013208"/>
    </source>
</evidence>
<dbReference type="SUPFAM" id="SSF51306">
    <property type="entry name" value="LexA/Signal peptidase"/>
    <property type="match status" value="1"/>
</dbReference>
<comment type="catalytic activity">
    <reaction evidence="1 8">
        <text>Cleavage of hydrophobic, N-terminal signal or leader sequences from secreted and periplasmic proteins.</text>
        <dbReference type="EC" id="3.4.21.89"/>
    </reaction>
</comment>
<dbReference type="Proteomes" id="UP000675940">
    <property type="component" value="Unassembled WGS sequence"/>
</dbReference>
<comment type="caution">
    <text evidence="11">The sequence shown here is derived from an EMBL/GenBank/DDBJ whole genome shotgun (WGS) entry which is preliminary data.</text>
</comment>
<dbReference type="CDD" id="cd06530">
    <property type="entry name" value="S26_SPase_I"/>
    <property type="match status" value="1"/>
</dbReference>
<keyword evidence="8" id="KW-0472">Membrane</keyword>
<keyword evidence="5 8" id="KW-0645">Protease</keyword>
<dbReference type="AlphaFoldDB" id="A0A940S4A9"/>
<dbReference type="GO" id="GO:0009003">
    <property type="term" value="F:signal peptidase activity"/>
    <property type="evidence" value="ECO:0007669"/>
    <property type="project" value="UniProtKB-EC"/>
</dbReference>
<dbReference type="NCBIfam" id="TIGR02227">
    <property type="entry name" value="sigpep_I_bact"/>
    <property type="match status" value="1"/>
</dbReference>
<dbReference type="Pfam" id="PF10502">
    <property type="entry name" value="Peptidase_S26"/>
    <property type="match status" value="1"/>
</dbReference>
<dbReference type="GO" id="GO:0016020">
    <property type="term" value="C:membrane"/>
    <property type="evidence" value="ECO:0007669"/>
    <property type="project" value="UniProtKB-SubCell"/>
</dbReference>
<keyword evidence="8" id="KW-1133">Transmembrane helix</keyword>
<dbReference type="InterPro" id="IPR019533">
    <property type="entry name" value="Peptidase_S26"/>
</dbReference>
<dbReference type="PROSITE" id="PS00760">
    <property type="entry name" value="SPASE_I_2"/>
    <property type="match status" value="1"/>
</dbReference>
<name>A0A940S4A9_9RHOB</name>
<evidence type="ECO:0000256" key="2">
    <source>
        <dbReference type="ARBA" id="ARBA00009370"/>
    </source>
</evidence>
<dbReference type="PANTHER" id="PTHR43390">
    <property type="entry name" value="SIGNAL PEPTIDASE I"/>
    <property type="match status" value="1"/>
</dbReference>
<reference evidence="11" key="1">
    <citation type="submission" date="2021-03" db="EMBL/GenBank/DDBJ databases">
        <title>Sagittula salina sp. nov. strain M10.9X isolated from the marine waste.</title>
        <authorList>
            <person name="Satari L."/>
            <person name="Molina-Menor E."/>
            <person name="Vidal-Verdu A."/>
            <person name="Pascual J."/>
            <person name="Pereto J."/>
            <person name="Porcar M."/>
        </authorList>
    </citation>
    <scope>NUCLEOTIDE SEQUENCE</scope>
    <source>
        <strain evidence="11">M10.9X</strain>
    </source>
</reference>
<evidence type="ECO:0000256" key="9">
    <source>
        <dbReference type="RuleBase" id="RU362042"/>
    </source>
</evidence>
<comment type="similarity">
    <text evidence="2 9">Belongs to the peptidase S26 family.</text>
</comment>
<feature type="transmembrane region" description="Helical" evidence="8">
    <location>
        <begin position="113"/>
        <end position="132"/>
    </location>
</feature>
<evidence type="ECO:0000259" key="10">
    <source>
        <dbReference type="Pfam" id="PF10502"/>
    </source>
</evidence>
<feature type="domain" description="Peptidase S26" evidence="10">
    <location>
        <begin position="111"/>
        <end position="305"/>
    </location>
</feature>
<keyword evidence="8" id="KW-0812">Transmembrane</keyword>
<dbReference type="InterPro" id="IPR019757">
    <property type="entry name" value="Pept_S26A_signal_pept_1_Lys-AS"/>
</dbReference>
<dbReference type="GO" id="GO:0004252">
    <property type="term" value="F:serine-type endopeptidase activity"/>
    <property type="evidence" value="ECO:0007669"/>
    <property type="project" value="InterPro"/>
</dbReference>
<dbReference type="PROSITE" id="PS00761">
    <property type="entry name" value="SPASE_I_3"/>
    <property type="match status" value="1"/>
</dbReference>
<dbReference type="InterPro" id="IPR019758">
    <property type="entry name" value="Pept_S26A_signal_pept_1_CS"/>
</dbReference>
<organism evidence="11 12">
    <name type="scientific">Sagittula salina</name>
    <dbReference type="NCBI Taxonomy" id="2820268"/>
    <lineage>
        <taxon>Bacteria</taxon>
        <taxon>Pseudomonadati</taxon>
        <taxon>Pseudomonadota</taxon>
        <taxon>Alphaproteobacteria</taxon>
        <taxon>Rhodobacterales</taxon>
        <taxon>Roseobacteraceae</taxon>
        <taxon>Sagittula</taxon>
    </lineage>
</organism>
<evidence type="ECO:0000256" key="8">
    <source>
        <dbReference type="RuleBase" id="RU003993"/>
    </source>
</evidence>
<protein>
    <recommendedName>
        <fullName evidence="4 8">Signal peptidase I</fullName>
        <ecNumber evidence="3 8">3.4.21.89</ecNumber>
    </recommendedName>
</protein>
<dbReference type="GO" id="GO:0006465">
    <property type="term" value="P:signal peptide processing"/>
    <property type="evidence" value="ECO:0007669"/>
    <property type="project" value="InterPro"/>
</dbReference>
<evidence type="ECO:0000256" key="4">
    <source>
        <dbReference type="ARBA" id="ARBA00019232"/>
    </source>
</evidence>
<dbReference type="RefSeq" id="WP_209361633.1">
    <property type="nucleotide sequence ID" value="NZ_JAGISH010000008.1"/>
</dbReference>
<feature type="active site" evidence="7">
    <location>
        <position position="135"/>
    </location>
</feature>
<dbReference type="EC" id="3.4.21.89" evidence="3 8"/>
<feature type="active site" evidence="7">
    <location>
        <position position="174"/>
    </location>
</feature>
<dbReference type="EMBL" id="JAGISH010000008">
    <property type="protein sequence ID" value="MBP0483680.1"/>
    <property type="molecule type" value="Genomic_DNA"/>
</dbReference>
<gene>
    <name evidence="11" type="primary">lepB</name>
    <name evidence="11" type="ORF">J5474_14450</name>
</gene>
<comment type="subcellular location">
    <subcellularLocation>
        <location evidence="9">Membrane</location>
        <topology evidence="9">Single-pass type II membrane protein</topology>
    </subcellularLocation>
</comment>
<dbReference type="Gene3D" id="2.10.109.10">
    <property type="entry name" value="Umud Fragment, subunit A"/>
    <property type="match status" value="1"/>
</dbReference>
<comment type="caution">
    <text evidence="9">Lacks conserved residue(s) required for the propagation of feature annotation.</text>
</comment>
<evidence type="ECO:0000313" key="12">
    <source>
        <dbReference type="Proteomes" id="UP000675940"/>
    </source>
</evidence>
<evidence type="ECO:0000313" key="11">
    <source>
        <dbReference type="EMBL" id="MBP0483680.1"/>
    </source>
</evidence>
<dbReference type="PROSITE" id="PS00501">
    <property type="entry name" value="SPASE_I_1"/>
    <property type="match status" value="1"/>
</dbReference>
<feature type="transmembrane region" description="Helical" evidence="8">
    <location>
        <begin position="43"/>
        <end position="61"/>
    </location>
</feature>
<dbReference type="InterPro" id="IPR036286">
    <property type="entry name" value="LexA/Signal_pep-like_sf"/>
</dbReference>
<evidence type="ECO:0000256" key="7">
    <source>
        <dbReference type="PIRSR" id="PIRSR600223-1"/>
    </source>
</evidence>
<keyword evidence="6 8" id="KW-0378">Hydrolase</keyword>
<evidence type="ECO:0000256" key="1">
    <source>
        <dbReference type="ARBA" id="ARBA00000677"/>
    </source>
</evidence>
<keyword evidence="12" id="KW-1185">Reference proteome</keyword>
<feature type="transmembrane region" description="Helical" evidence="8">
    <location>
        <begin position="73"/>
        <end position="93"/>
    </location>
</feature>
<evidence type="ECO:0000256" key="5">
    <source>
        <dbReference type="ARBA" id="ARBA00022670"/>
    </source>
</evidence>
<dbReference type="InterPro" id="IPR019756">
    <property type="entry name" value="Pept_S26A_signal_pept_1_Ser-AS"/>
</dbReference>
<sequence>MCWLRAGLDWRGLSGRGTFGLALLFALALPATAFALPEFSGPRILLTLLAGLAVALFYGHARRRLRATGLSGWWLAVMPLPVLGQALSLWLLFRPARVEVTPGAFSRTARALVWIMAAFVASRAIWAPYAIASGSMKPALLPGDTILATPLLRAPRAGDVLLFTHPIPGTALVKRVIGLPGDTVRLQGGVVFVNGRDWPQIPAGEYAEPLTPAPGLERPLCATVRGETCLKPMFREQLPDGRAQIVLDIGPQSSDNTALITVPAGHMFVMGDNRDNSLDSRVARGTMGLGPVAMDSIIGRARWVVLRRQPGAARAPWRIE</sequence>
<proteinExistence type="inferred from homology"/>
<dbReference type="PANTHER" id="PTHR43390:SF1">
    <property type="entry name" value="CHLOROPLAST PROCESSING PEPTIDASE"/>
    <property type="match status" value="1"/>
</dbReference>